<protein>
    <submittedName>
        <fullName evidence="2">Uncharacterized protein</fullName>
    </submittedName>
</protein>
<evidence type="ECO:0000256" key="1">
    <source>
        <dbReference type="SAM" id="MobiDB-lite"/>
    </source>
</evidence>
<evidence type="ECO:0000313" key="3">
    <source>
        <dbReference type="Proteomes" id="UP000269721"/>
    </source>
</evidence>
<organism evidence="2 3">
    <name type="scientific">Blyttiomyces helicus</name>
    <dbReference type="NCBI Taxonomy" id="388810"/>
    <lineage>
        <taxon>Eukaryota</taxon>
        <taxon>Fungi</taxon>
        <taxon>Fungi incertae sedis</taxon>
        <taxon>Chytridiomycota</taxon>
        <taxon>Chytridiomycota incertae sedis</taxon>
        <taxon>Chytridiomycetes</taxon>
        <taxon>Chytridiomycetes incertae sedis</taxon>
        <taxon>Blyttiomyces</taxon>
    </lineage>
</organism>
<dbReference type="AlphaFoldDB" id="A0A4P9W4E4"/>
<proteinExistence type="predicted"/>
<sequence length="250" mass="27652">MNGDTFYELASRQFRHDVYGAIGIYAKAERVDDPRRGSGSLTARGIGVSFGCTQLIRECTPSRLANLPRAWSSPPSSSTGREAQRVLATLINQIEGKAVDKNNNQDGKQRTCDGDDDLSTHSRRHESLGRILNIFESEDLVSAGGWVIEHFLKAIEVEALDPLTANAEKPPEMLFLNSKAPLRPTPAKCEILGAQPTILFRYLLRLLVQARRTLVGTSHGGRFVDLLQAQPLMIFKSRYCMSTGPDAIRE</sequence>
<accession>A0A4P9W4E4</accession>
<reference evidence="3" key="1">
    <citation type="journal article" date="2018" name="Nat. Microbiol.">
        <title>Leveraging single-cell genomics to expand the fungal tree of life.</title>
        <authorList>
            <person name="Ahrendt S.R."/>
            <person name="Quandt C.A."/>
            <person name="Ciobanu D."/>
            <person name="Clum A."/>
            <person name="Salamov A."/>
            <person name="Andreopoulos B."/>
            <person name="Cheng J.F."/>
            <person name="Woyke T."/>
            <person name="Pelin A."/>
            <person name="Henrissat B."/>
            <person name="Reynolds N.K."/>
            <person name="Benny G.L."/>
            <person name="Smith M.E."/>
            <person name="James T.Y."/>
            <person name="Grigoriev I.V."/>
        </authorList>
    </citation>
    <scope>NUCLEOTIDE SEQUENCE [LARGE SCALE GENOMIC DNA]</scope>
</reference>
<feature type="region of interest" description="Disordered" evidence="1">
    <location>
        <begin position="97"/>
        <end position="120"/>
    </location>
</feature>
<name>A0A4P9W4E4_9FUNG</name>
<dbReference type="EMBL" id="KZ998431">
    <property type="protein sequence ID" value="RKO86153.1"/>
    <property type="molecule type" value="Genomic_DNA"/>
</dbReference>
<evidence type="ECO:0000313" key="2">
    <source>
        <dbReference type="EMBL" id="RKO86153.1"/>
    </source>
</evidence>
<gene>
    <name evidence="2" type="ORF">BDK51DRAFT_41107</name>
</gene>
<dbReference type="Proteomes" id="UP000269721">
    <property type="component" value="Unassembled WGS sequence"/>
</dbReference>
<keyword evidence="3" id="KW-1185">Reference proteome</keyword>